<evidence type="ECO:0000313" key="6">
    <source>
        <dbReference type="EMBL" id="TNV78794.1"/>
    </source>
</evidence>
<dbReference type="EMBL" id="RRYP01009833">
    <property type="protein sequence ID" value="TNV78794.1"/>
    <property type="molecule type" value="Genomic_DNA"/>
</dbReference>
<dbReference type="GO" id="GO:0004174">
    <property type="term" value="F:electron-transferring-flavoprotein dehydrogenase activity"/>
    <property type="evidence" value="ECO:0007669"/>
    <property type="project" value="TreeGrafter"/>
</dbReference>
<comment type="similarity">
    <text evidence="1">Belongs to the FAD-dependent oxidoreductase family.</text>
</comment>
<evidence type="ECO:0000259" key="5">
    <source>
        <dbReference type="Pfam" id="PF07992"/>
    </source>
</evidence>
<comment type="caution">
    <text evidence="6">The sequence shown here is derived from an EMBL/GenBank/DDBJ whole genome shotgun (WGS) entry which is preliminary data.</text>
</comment>
<accession>A0A8J8NQ79</accession>
<keyword evidence="2" id="KW-0285">Flavoprotein</keyword>
<name>A0A8J8NQ79_HALGN</name>
<dbReference type="InterPro" id="IPR023753">
    <property type="entry name" value="FAD/NAD-binding_dom"/>
</dbReference>
<dbReference type="SUPFAM" id="SSF51905">
    <property type="entry name" value="FAD/NAD(P)-binding domain"/>
    <property type="match status" value="1"/>
</dbReference>
<keyword evidence="3" id="KW-0274">FAD</keyword>
<keyword evidence="4" id="KW-0560">Oxidoreductase</keyword>
<evidence type="ECO:0000313" key="7">
    <source>
        <dbReference type="Proteomes" id="UP000785679"/>
    </source>
</evidence>
<dbReference type="Pfam" id="PF07992">
    <property type="entry name" value="Pyr_redox_2"/>
    <property type="match status" value="1"/>
</dbReference>
<dbReference type="GO" id="GO:0050660">
    <property type="term" value="F:flavin adenine dinucleotide binding"/>
    <property type="evidence" value="ECO:0007669"/>
    <property type="project" value="TreeGrafter"/>
</dbReference>
<evidence type="ECO:0000256" key="3">
    <source>
        <dbReference type="ARBA" id="ARBA00022827"/>
    </source>
</evidence>
<dbReference type="OrthoDB" id="202203at2759"/>
<dbReference type="Gene3D" id="3.50.50.100">
    <property type="match status" value="1"/>
</dbReference>
<dbReference type="PANTHER" id="PTHR43735">
    <property type="entry name" value="APOPTOSIS-INDUCING FACTOR 1"/>
    <property type="match status" value="1"/>
</dbReference>
<dbReference type="AlphaFoldDB" id="A0A8J8NQ79"/>
<dbReference type="GO" id="GO:0005737">
    <property type="term" value="C:cytoplasm"/>
    <property type="evidence" value="ECO:0007669"/>
    <property type="project" value="TreeGrafter"/>
</dbReference>
<dbReference type="PRINTS" id="PR00368">
    <property type="entry name" value="FADPNR"/>
</dbReference>
<feature type="domain" description="FAD/NAD(P)-binding" evidence="5">
    <location>
        <begin position="22"/>
        <end position="310"/>
    </location>
</feature>
<dbReference type="PRINTS" id="PR00411">
    <property type="entry name" value="PNDRDTASEI"/>
</dbReference>
<proteinExistence type="inferred from homology"/>
<sequence length="460" mass="50919">MGTKQGKQEQVGSQRHLIGPKHIVIVGASFAGLFLAKKLIKLHSKTPLQITFLDKNSYFELITSLPGALLSPEHASRIILPYSQIMAQLNSRSPHVSVQFIQGMLTRVTAGGSDTIEYSIENGQVRHLRYDYLVLATGSMYSQPIKHYYAFSQDVRLEGLKVKRESIKGKSVLVVGGGSNGVEIASEMAEGGGCRKVGLATRGNMLLGGLPERCHLAADRWMRENGVEVHYNTTYQEDTKDTLGYDEVIDCTGFKYTSSGGPSSYLQGDLSSCLSPQTGQILVNSYLQLTTPSHSYSNIFSLGDVCLTPSNEEKAIVPIHILSSFLSANLHSLITNSGSNLQPIPEAIPRVYMINFGTRGAGVVVFNEFVMEGMERVPVLRHVVSVKKFKRMIDWLNLGELQGHQCERCIMGAQYTGMDAAFCLFRQKCMKCLPCHVDRVDRRKSVKDAIKRVKKYDTLQ</sequence>
<gene>
    <name evidence="6" type="ORF">FGO68_gene14360</name>
</gene>
<evidence type="ECO:0000256" key="4">
    <source>
        <dbReference type="ARBA" id="ARBA00023002"/>
    </source>
</evidence>
<dbReference type="InterPro" id="IPR036188">
    <property type="entry name" value="FAD/NAD-bd_sf"/>
</dbReference>
<evidence type="ECO:0000256" key="1">
    <source>
        <dbReference type="ARBA" id="ARBA00006442"/>
    </source>
</evidence>
<protein>
    <recommendedName>
        <fullName evidence="5">FAD/NAD(P)-binding domain-containing protein</fullName>
    </recommendedName>
</protein>
<keyword evidence="7" id="KW-1185">Reference proteome</keyword>
<evidence type="ECO:0000256" key="2">
    <source>
        <dbReference type="ARBA" id="ARBA00022630"/>
    </source>
</evidence>
<organism evidence="6 7">
    <name type="scientific">Halteria grandinella</name>
    <dbReference type="NCBI Taxonomy" id="5974"/>
    <lineage>
        <taxon>Eukaryota</taxon>
        <taxon>Sar</taxon>
        <taxon>Alveolata</taxon>
        <taxon>Ciliophora</taxon>
        <taxon>Intramacronucleata</taxon>
        <taxon>Spirotrichea</taxon>
        <taxon>Stichotrichia</taxon>
        <taxon>Sporadotrichida</taxon>
        <taxon>Halteriidae</taxon>
        <taxon>Halteria</taxon>
    </lineage>
</organism>
<reference evidence="6" key="1">
    <citation type="submission" date="2019-06" db="EMBL/GenBank/DDBJ databases">
        <authorList>
            <person name="Zheng W."/>
        </authorList>
    </citation>
    <scope>NUCLEOTIDE SEQUENCE</scope>
    <source>
        <strain evidence="6">QDHG01</strain>
    </source>
</reference>
<dbReference type="Proteomes" id="UP000785679">
    <property type="component" value="Unassembled WGS sequence"/>
</dbReference>
<dbReference type="PANTHER" id="PTHR43735:SF3">
    <property type="entry name" value="FERROPTOSIS SUPPRESSOR PROTEIN 1"/>
    <property type="match status" value="1"/>
</dbReference>